<sequence>MRLQSPPVRGAPAAHPGGRAIARVVAAAPAAAPGRASRAAAGADAAAAAPPRPAAARRQQRRTAAAATAAPADAPPAPAAGAGDRSHEADVVIIGSGIGGLCCGALLARYGLRVTVCESHSVAGGAAHTFERDGYHFESGPSLYSGMDSRGPGANPLAHVFQAIGEDLELIKYNEWNVLVPEGQFLTRIGNDNFFGVLDAMGKGPAAKRDWARLQEVMKPLARAATLLPPVAIRFDPGVVVSALGRYLPQLLSGGADALKLTGPFSKILDGTVSDPFIKNWMNLLCFLLSGLPADGTIAAEVAFMFDQWYRPDCQLDFPVGGSQAMVQALVRGIEKRSGRVLTNAHVERITTDPSGRADGVALRGGARVRARRAVVSNASAWDTARLVRASAAGAEAPSAAAPLRRAADAMERSAGAMPACPSFMHLHVGFDAAGLPPPELHHIVVNSWERGVDAEQNVVLVSIPSVVDPSMAPPGKHCLHAYVPATEPYSLWEGLDRRSPEYAALKEERSRVLWDAAERAVPGIRARAEVTMVGTPLTHGRYLRRHRGSYGPAIRAGEGLFPGPSTPLPGLYACGDSTFPGIGLPAVAASGAVCANTLAPLGAHLELLGALGL</sequence>
<feature type="compositionally biased region" description="Low complexity" evidence="1">
    <location>
        <begin position="36"/>
        <end position="72"/>
    </location>
</feature>
<dbReference type="GO" id="GO:0016853">
    <property type="term" value="F:isomerase activity"/>
    <property type="evidence" value="ECO:0007669"/>
    <property type="project" value="UniProtKB-KW"/>
</dbReference>
<proteinExistence type="predicted"/>
<dbReference type="PANTHER" id="PTHR46313">
    <property type="match status" value="1"/>
</dbReference>
<gene>
    <name evidence="3" type="ORF">Rsub_09332</name>
</gene>
<feature type="domain" description="Amine oxidase" evidence="2">
    <location>
        <begin position="98"/>
        <end position="596"/>
    </location>
</feature>
<dbReference type="Proteomes" id="UP000247498">
    <property type="component" value="Unassembled WGS sequence"/>
</dbReference>
<organism evidence="3 4">
    <name type="scientific">Raphidocelis subcapitata</name>
    <dbReference type="NCBI Taxonomy" id="307507"/>
    <lineage>
        <taxon>Eukaryota</taxon>
        <taxon>Viridiplantae</taxon>
        <taxon>Chlorophyta</taxon>
        <taxon>core chlorophytes</taxon>
        <taxon>Chlorophyceae</taxon>
        <taxon>CS clade</taxon>
        <taxon>Sphaeropleales</taxon>
        <taxon>Selenastraceae</taxon>
        <taxon>Raphidocelis</taxon>
    </lineage>
</organism>
<evidence type="ECO:0000259" key="2">
    <source>
        <dbReference type="Pfam" id="PF01593"/>
    </source>
</evidence>
<dbReference type="GO" id="GO:0016116">
    <property type="term" value="P:carotenoid metabolic process"/>
    <property type="evidence" value="ECO:0007669"/>
    <property type="project" value="InterPro"/>
</dbReference>
<name>A0A2V0P9R6_9CHLO</name>
<keyword evidence="4" id="KW-1185">Reference proteome</keyword>
<dbReference type="InterPro" id="IPR002937">
    <property type="entry name" value="Amino_oxidase"/>
</dbReference>
<dbReference type="GO" id="GO:0016491">
    <property type="term" value="F:oxidoreductase activity"/>
    <property type="evidence" value="ECO:0007669"/>
    <property type="project" value="InterPro"/>
</dbReference>
<dbReference type="PANTHER" id="PTHR46313:SF1">
    <property type="entry name" value="FAD_NAD(P)-BINDING OXIDOREDUCTASE FAMILY PROTEIN"/>
    <property type="match status" value="1"/>
</dbReference>
<dbReference type="InParanoid" id="A0A2V0P9R6"/>
<dbReference type="FunCoup" id="A0A2V0P9R6">
    <property type="interactions" value="418"/>
</dbReference>
<evidence type="ECO:0000256" key="1">
    <source>
        <dbReference type="SAM" id="MobiDB-lite"/>
    </source>
</evidence>
<dbReference type="EMBL" id="BDRX01000083">
    <property type="protein sequence ID" value="GBF96586.1"/>
    <property type="molecule type" value="Genomic_DNA"/>
</dbReference>
<keyword evidence="3" id="KW-0413">Isomerase</keyword>
<accession>A0A2V0P9R6</accession>
<comment type="caution">
    <text evidence="3">The sequence shown here is derived from an EMBL/GenBank/DDBJ whole genome shotgun (WGS) entry which is preliminary data.</text>
</comment>
<dbReference type="Pfam" id="PF01593">
    <property type="entry name" value="Amino_oxidase"/>
    <property type="match status" value="1"/>
</dbReference>
<dbReference type="InterPro" id="IPR045892">
    <property type="entry name" value="CrtISO-like"/>
</dbReference>
<dbReference type="OrthoDB" id="7777654at2759"/>
<feature type="region of interest" description="Disordered" evidence="1">
    <location>
        <begin position="36"/>
        <end position="83"/>
    </location>
</feature>
<evidence type="ECO:0000313" key="3">
    <source>
        <dbReference type="EMBL" id="GBF96586.1"/>
    </source>
</evidence>
<evidence type="ECO:0000313" key="4">
    <source>
        <dbReference type="Proteomes" id="UP000247498"/>
    </source>
</evidence>
<dbReference type="STRING" id="307507.A0A2V0P9R6"/>
<reference evidence="3 4" key="1">
    <citation type="journal article" date="2018" name="Sci. Rep.">
        <title>Raphidocelis subcapitata (=Pseudokirchneriella subcapitata) provides an insight into genome evolution and environmental adaptations in the Sphaeropleales.</title>
        <authorList>
            <person name="Suzuki S."/>
            <person name="Yamaguchi H."/>
            <person name="Nakajima N."/>
            <person name="Kawachi M."/>
        </authorList>
    </citation>
    <scope>NUCLEOTIDE SEQUENCE [LARGE SCALE GENOMIC DNA]</scope>
    <source>
        <strain evidence="3 4">NIES-35</strain>
    </source>
</reference>
<dbReference type="SUPFAM" id="SSF51905">
    <property type="entry name" value="FAD/NAD(P)-binding domain"/>
    <property type="match status" value="1"/>
</dbReference>
<dbReference type="Gene3D" id="3.50.50.60">
    <property type="entry name" value="FAD/NAD(P)-binding domain"/>
    <property type="match status" value="2"/>
</dbReference>
<protein>
    <submittedName>
        <fullName evidence="3">Carotene isomerase</fullName>
    </submittedName>
</protein>
<dbReference type="AlphaFoldDB" id="A0A2V0P9R6"/>
<dbReference type="InterPro" id="IPR036188">
    <property type="entry name" value="FAD/NAD-bd_sf"/>
</dbReference>